<evidence type="ECO:0000256" key="8">
    <source>
        <dbReference type="ARBA" id="ARBA00023136"/>
    </source>
</evidence>
<evidence type="ECO:0000313" key="14">
    <source>
        <dbReference type="Proteomes" id="UP000002258"/>
    </source>
</evidence>
<dbReference type="STRING" id="322104.A3GFC1"/>
<keyword evidence="5 13" id="KW-0808">Transferase</keyword>
<feature type="transmembrane region" description="Helical" evidence="11">
    <location>
        <begin position="1212"/>
        <end position="1236"/>
    </location>
</feature>
<keyword evidence="6 11" id="KW-0812">Transmembrane</keyword>
<sequence length="1694" mass="196586">YTAWCEENNAPIPVETIESIFEELGTIFGFQKDNVRNMLDYFNCLLDSRSCRMDCSLALLSLHADYIGGDRSNYKKWYLSSQIENVGQKKAKSEKESDWPTQDYRWKKKMQNYTNTDYIYQLALYLLIWGEANNLRFMSEYICFIYKCAIDYYYSLGELQESIAVPEFHFLDNVITPLYSYIRGQRYKIKDGKWKRNGKDHNEIIGYDDVNQFFWFGKNIEKLKFQNGSQFQRLGTLPPQNWYHRLPAIKWEQAFQKTYRETRTWLHVFTNFSRVWIIHMTMFWYYTSFNSPTLYTKNYSQLLDNKPPPQVTLAVVSLGSVISCLISLVSIVSECRYVPRRFPGSQPIFGRLICLIILTGINIAPSCYILFFIPIDVYSKRGLIIGICQFINSIFTFLYLSVESPNRLFNFILGNKHDRNPSVTFTSSFPNLKPRGQCLSVLLWVFIFAAKFTESYFFLTLSLRDPIRVLSIMEMNRCSGDIIFGNFLCRQQPRVVLGLLYLTNLILFFLDTYLWYIICNCFFSVGLTFSSGNSIFTPWRNIFSRLPERIAAKMIFASPDIKNGKAFLISQVWNSIIVSMYREHLISIEQVNRLVYQSVREADSEDNVIPPLFFVYQDDNSISMKDFFYPKGEAERRISFFAQSLATPLLDPYPTRALPSFTVLVPHYSEKIILGLKEIIKEDKDSKLSLLEYLKQLHPNDWECFVQDSKVLQQISSANPEDYDPLNLNINSSTITTKTDKETEYMKNKINDLPFYCVGFKDTTPEYTIRTRIWSSLRCQTLYRTVSGFMNYETAIKLLYRLEDKDQYMSFESPLEMEYELNQFSNRKFRLLIAMQRYQKFSGEEREAAHLLFRTYPSINVAYLEEVPREDGQLDYYSTLLDLSNPNPDNTFGCKYKIKLSGNPILGDGKSDNQNHSLIFTRGEYIQVVDANQDNYLEECLKIKSVLAEFEEMENNSASEYIPEVTDDNSNCPVAILGTREYIFSENIGILGDIAAGKEQTFGTLFSRTLAEIGGKLHYGHPDFLNSIFMTTRSGISKAQKGLHLNEDIYAGMTASSRGGRIKHCDYYQCGKGRDLGFGTILNFTTKIGSGMGEQILSREYFYMGTRLPIDRFLSFYYAHAGFHLNNLFIILSVQIFMVTIINLGALVHESILCNYNPSVPYTDIEEPIGCYNLQPVLNWINRFVLSVFICFFISFVPLLTQELIEKGYVKALARVFYHFVSLSPLFEVFVCQVFSKSLRDNLTYGEARYVATGRGFAISRVPFSTLYSRYSPVSINLGIKIFFSLLFATMTIWQFSLIWFWITIVSLCLAPFIFNPHQFEVGEFFLDYREFIHWMSRGNTSSSNNSWIHYVKSQRSRVTGVRRIARSETSIEIEDTRSARVNTILSEVVLRLFECIFLFIPYMFINSQNGVSVPARVNPLLRILCVALLPYTVNIVILLVLHPISFLSGWILQYCCPSVTSVIAGLVHFVSILGNIVAFQVLLLLEGWNLQRAACGFIFITSFHRFIFHFVITVFVSRELSLDSPNLSWWSGRWFTSGLGIHIISQPLREFIVKIFELNSFACDFVAGHCLMFSMTPFLLVPLADKWHTSMLFWLKPSKKFRRAIYSRKRTRQRQRRMVRYGFLYFVIMALLAAIFLAPLFLNHYIPNLRPRLPPPYSELFQPNHQLNNDTGENAPYYIPRAKPRPLPMRTVA</sequence>
<dbReference type="EC" id="2.4.1.34" evidence="3"/>
<dbReference type="GO" id="GO:0030476">
    <property type="term" value="P:ascospore wall assembly"/>
    <property type="evidence" value="ECO:0007669"/>
    <property type="project" value="EnsemblFungi"/>
</dbReference>
<evidence type="ECO:0000256" key="2">
    <source>
        <dbReference type="ARBA" id="ARBA00009040"/>
    </source>
</evidence>
<evidence type="ECO:0000256" key="1">
    <source>
        <dbReference type="ARBA" id="ARBA00004141"/>
    </source>
</evidence>
<name>A3GFC1_PICST</name>
<comment type="catalytic activity">
    <reaction evidence="10">
        <text>[(1-&gt;3)-beta-D-glucosyl](n) + UDP-alpha-D-glucose = [(1-&gt;3)-beta-D-glucosyl](n+1) + UDP + H(+)</text>
        <dbReference type="Rhea" id="RHEA:21476"/>
        <dbReference type="Rhea" id="RHEA-COMP:11146"/>
        <dbReference type="Rhea" id="RHEA-COMP:14303"/>
        <dbReference type="ChEBI" id="CHEBI:15378"/>
        <dbReference type="ChEBI" id="CHEBI:37671"/>
        <dbReference type="ChEBI" id="CHEBI:58223"/>
        <dbReference type="ChEBI" id="CHEBI:58885"/>
        <dbReference type="EC" id="2.4.1.34"/>
    </reaction>
</comment>
<comment type="similarity">
    <text evidence="2">Belongs to the glycosyltransferase 48 family.</text>
</comment>
<feature type="transmembrane region" description="Helical" evidence="11">
    <location>
        <begin position="311"/>
        <end position="332"/>
    </location>
</feature>
<dbReference type="GO" id="GO:0000148">
    <property type="term" value="C:1,3-beta-D-glucan synthase complex"/>
    <property type="evidence" value="ECO:0007669"/>
    <property type="project" value="InterPro"/>
</dbReference>
<proteinExistence type="inferred from homology"/>
<reference evidence="13 14" key="1">
    <citation type="journal article" date="2007" name="Nat. Biotechnol.">
        <title>Genome sequence of the lignocellulose-bioconverting and xylose-fermenting yeast Pichia stipitis.</title>
        <authorList>
            <person name="Jeffries T.W."/>
            <person name="Grigoriev I.V."/>
            <person name="Grimwood J."/>
            <person name="Laplaza J.M."/>
            <person name="Aerts A."/>
            <person name="Salamov A."/>
            <person name="Schmutz J."/>
            <person name="Lindquist E."/>
            <person name="Dehal P."/>
            <person name="Shapiro H."/>
            <person name="Jin Y.S."/>
            <person name="Passoth V."/>
            <person name="Richardson P.M."/>
        </authorList>
    </citation>
    <scope>NUCLEOTIDE SEQUENCE [LARGE SCALE GENOMIC DNA]</scope>
    <source>
        <strain evidence="14">ATCC 58785 / CBS 6054 / NBRC 10063 / NRRL Y-11545</strain>
    </source>
</reference>
<keyword evidence="14" id="KW-1185">Reference proteome</keyword>
<dbReference type="InParanoid" id="A3GFC1"/>
<dbReference type="InterPro" id="IPR056261">
    <property type="entry name" value="FKS1-like_dom2"/>
</dbReference>
<dbReference type="EMBL" id="AAVQ01000001">
    <property type="protein sequence ID" value="EAZ63731.2"/>
    <property type="molecule type" value="Genomic_DNA"/>
</dbReference>
<evidence type="ECO:0000256" key="3">
    <source>
        <dbReference type="ARBA" id="ARBA00012589"/>
    </source>
</evidence>
<feature type="transmembrane region" description="Helical" evidence="11">
    <location>
        <begin position="1420"/>
        <end position="1443"/>
    </location>
</feature>
<dbReference type="HOGENOM" id="CLU_000844_0_1_1"/>
<feature type="transmembrane region" description="Helical" evidence="11">
    <location>
        <begin position="1463"/>
        <end position="1486"/>
    </location>
</feature>
<dbReference type="Pfam" id="PF23605">
    <property type="entry name" value="FKS1_dom2"/>
    <property type="match status" value="1"/>
</dbReference>
<feature type="transmembrane region" description="Helical" evidence="11">
    <location>
        <begin position="1271"/>
        <end position="1289"/>
    </location>
</feature>
<dbReference type="eggNOG" id="KOG0916">
    <property type="taxonomic scope" value="Eukaryota"/>
</dbReference>
<evidence type="ECO:0000256" key="7">
    <source>
        <dbReference type="ARBA" id="ARBA00022989"/>
    </source>
</evidence>
<feature type="transmembrane region" description="Helical" evidence="11">
    <location>
        <begin position="1389"/>
        <end position="1408"/>
    </location>
</feature>
<dbReference type="RefSeq" id="XP_001387754.2">
    <property type="nucleotide sequence ID" value="XM_001387717.1"/>
</dbReference>
<comment type="caution">
    <text evidence="13">The sequence shown here is derived from an EMBL/GenBank/DDBJ whole genome shotgun (WGS) entry which is preliminary data.</text>
</comment>
<feature type="transmembrane region" description="Helical" evidence="11">
    <location>
        <begin position="352"/>
        <end position="375"/>
    </location>
</feature>
<evidence type="ECO:0000313" key="13">
    <source>
        <dbReference type="EMBL" id="EAZ63731.2"/>
    </source>
</evidence>
<feature type="transmembrane region" description="Helical" evidence="11">
    <location>
        <begin position="381"/>
        <end position="402"/>
    </location>
</feature>
<dbReference type="SMART" id="SM01205">
    <property type="entry name" value="FKS1_dom1"/>
    <property type="match status" value="1"/>
</dbReference>
<evidence type="ECO:0000256" key="9">
    <source>
        <dbReference type="ARBA" id="ARBA00031935"/>
    </source>
</evidence>
<dbReference type="GO" id="GO:0005886">
    <property type="term" value="C:plasma membrane"/>
    <property type="evidence" value="ECO:0007669"/>
    <property type="project" value="TreeGrafter"/>
</dbReference>
<feature type="transmembrane region" description="Helical" evidence="11">
    <location>
        <begin position="1296"/>
        <end position="1315"/>
    </location>
</feature>
<feature type="transmembrane region" description="Helical" evidence="11">
    <location>
        <begin position="1498"/>
        <end position="1518"/>
    </location>
</feature>
<organism evidence="13 14">
    <name type="scientific">Scheffersomyces stipitis (strain ATCC 58785 / CBS 6054 / NBRC 10063 / NRRL Y-11545)</name>
    <name type="common">Yeast</name>
    <name type="synonym">Pichia stipitis</name>
    <dbReference type="NCBI Taxonomy" id="322104"/>
    <lineage>
        <taxon>Eukaryota</taxon>
        <taxon>Fungi</taxon>
        <taxon>Dikarya</taxon>
        <taxon>Ascomycota</taxon>
        <taxon>Saccharomycotina</taxon>
        <taxon>Pichiomycetes</taxon>
        <taxon>Debaryomycetaceae</taxon>
        <taxon>Scheffersomyces</taxon>
    </lineage>
</organism>
<dbReference type="GeneID" id="4850970"/>
<dbReference type="Pfam" id="PF14288">
    <property type="entry name" value="FKS1_dom1"/>
    <property type="match status" value="1"/>
</dbReference>
<dbReference type="Proteomes" id="UP000002258">
    <property type="component" value="Chromosome 1"/>
</dbReference>
<dbReference type="OrthoDB" id="1880850at2759"/>
<feature type="domain" description="1,3-beta-glucan synthase component FKS1-like" evidence="12">
    <location>
        <begin position="116"/>
        <end position="228"/>
    </location>
</feature>
<dbReference type="Pfam" id="PF02364">
    <property type="entry name" value="Glucan_synthase"/>
    <property type="match status" value="1"/>
</dbReference>
<feature type="non-terminal residue" evidence="13">
    <location>
        <position position="1"/>
    </location>
</feature>
<keyword evidence="8 11" id="KW-0472">Membrane</keyword>
<feature type="transmembrane region" description="Helical" evidence="11">
    <location>
        <begin position="1180"/>
        <end position="1200"/>
    </location>
</feature>
<dbReference type="GO" id="GO:0003843">
    <property type="term" value="F:1,3-beta-D-glucan synthase activity"/>
    <property type="evidence" value="ECO:0007669"/>
    <property type="project" value="UniProtKB-EC"/>
</dbReference>
<dbReference type="OMA" id="WCPENGA"/>
<feature type="transmembrane region" description="Helical" evidence="11">
    <location>
        <begin position="1619"/>
        <end position="1643"/>
    </location>
</feature>
<evidence type="ECO:0000256" key="11">
    <source>
        <dbReference type="SAM" id="Phobius"/>
    </source>
</evidence>
<evidence type="ECO:0000256" key="10">
    <source>
        <dbReference type="ARBA" id="ARBA00047777"/>
    </source>
</evidence>
<dbReference type="GO" id="GO:0006075">
    <property type="term" value="P:(1-&gt;3)-beta-D-glucan biosynthetic process"/>
    <property type="evidence" value="ECO:0007669"/>
    <property type="project" value="InterPro"/>
</dbReference>
<evidence type="ECO:0000256" key="5">
    <source>
        <dbReference type="ARBA" id="ARBA00022679"/>
    </source>
</evidence>
<dbReference type="InterPro" id="IPR003440">
    <property type="entry name" value="Glyco_trans_48_dom"/>
</dbReference>
<protein>
    <recommendedName>
        <fullName evidence="3">1,3-beta-glucan synthase</fullName>
        <ecNumber evidence="3">2.4.1.34</ecNumber>
    </recommendedName>
    <alternativeName>
        <fullName evidence="9">1,3-beta-D-glucan-UDP glucosyltransferase</fullName>
    </alternativeName>
</protein>
<dbReference type="InterPro" id="IPR026899">
    <property type="entry name" value="FKS1-like_dom1"/>
</dbReference>
<dbReference type="PANTHER" id="PTHR12741">
    <property type="entry name" value="LYST-INTERACTING PROTEIN LIP5 DOPAMINE RESPONSIVE PROTEIN DRG-1"/>
    <property type="match status" value="1"/>
</dbReference>
<accession>A3GFC1</accession>
<evidence type="ECO:0000259" key="12">
    <source>
        <dbReference type="SMART" id="SM01205"/>
    </source>
</evidence>
<evidence type="ECO:0000256" key="6">
    <source>
        <dbReference type="ARBA" id="ARBA00022692"/>
    </source>
</evidence>
<keyword evidence="7 11" id="KW-1133">Transmembrane helix</keyword>
<feature type="transmembrane region" description="Helical" evidence="11">
    <location>
        <begin position="1128"/>
        <end position="1148"/>
    </location>
</feature>
<keyword evidence="4 13" id="KW-0328">Glycosyltransferase</keyword>
<feature type="transmembrane region" description="Helical" evidence="11">
    <location>
        <begin position="265"/>
        <end position="286"/>
    </location>
</feature>
<dbReference type="GO" id="GO:0051278">
    <property type="term" value="P:fungal-type cell wall polysaccharide biosynthetic process"/>
    <property type="evidence" value="ECO:0007669"/>
    <property type="project" value="TreeGrafter"/>
</dbReference>
<gene>
    <name evidence="13" type="primary">FKS3</name>
    <name evidence="13" type="ORF">PICST_38184</name>
</gene>
<dbReference type="PANTHER" id="PTHR12741:SF48">
    <property type="entry name" value="1,3-BETA-GLUCAN SYNTHASE COMPONENT FKS1-RELATED"/>
    <property type="match status" value="1"/>
</dbReference>
<comment type="subcellular location">
    <subcellularLocation>
        <location evidence="1">Membrane</location>
        <topology evidence="1">Multi-pass membrane protein</topology>
    </subcellularLocation>
</comment>
<dbReference type="KEGG" id="pic:PICST_38184"/>
<evidence type="ECO:0000256" key="4">
    <source>
        <dbReference type="ARBA" id="ARBA00022676"/>
    </source>
</evidence>